<accession>A0AAI8VJQ6</accession>
<dbReference type="Proteomes" id="UP001295740">
    <property type="component" value="Unassembled WGS sequence"/>
</dbReference>
<name>A0AAI8VJQ6_9PEZI</name>
<dbReference type="AlphaFoldDB" id="A0AAI8VJQ6"/>
<organism evidence="1 2">
    <name type="scientific">Anthostomella pinea</name>
    <dbReference type="NCBI Taxonomy" id="933095"/>
    <lineage>
        <taxon>Eukaryota</taxon>
        <taxon>Fungi</taxon>
        <taxon>Dikarya</taxon>
        <taxon>Ascomycota</taxon>
        <taxon>Pezizomycotina</taxon>
        <taxon>Sordariomycetes</taxon>
        <taxon>Xylariomycetidae</taxon>
        <taxon>Xylariales</taxon>
        <taxon>Xylariaceae</taxon>
        <taxon>Anthostomella</taxon>
    </lineage>
</organism>
<reference evidence="1" key="1">
    <citation type="submission" date="2023-10" db="EMBL/GenBank/DDBJ databases">
        <authorList>
            <person name="Hackl T."/>
        </authorList>
    </citation>
    <scope>NUCLEOTIDE SEQUENCE</scope>
</reference>
<sequence>MPSNTGSNPDPARQAGAAAFILPFLNRDTNVIEWKAYDSNGNEGSAAFIKYPNADPTIPGDLGFMTMAQKEAAIAQNDAAERQRCAEWNDELAIYLARRQVFEAQHGTAPDASGLSEADFKTPNLLQPFFDAMRDNAT</sequence>
<comment type="caution">
    <text evidence="1">The sequence shown here is derived from an EMBL/GenBank/DDBJ whole genome shotgun (WGS) entry which is preliminary data.</text>
</comment>
<evidence type="ECO:0000313" key="2">
    <source>
        <dbReference type="Proteomes" id="UP001295740"/>
    </source>
</evidence>
<evidence type="ECO:0000313" key="1">
    <source>
        <dbReference type="EMBL" id="CAJ2505695.1"/>
    </source>
</evidence>
<proteinExistence type="predicted"/>
<dbReference type="EMBL" id="CAUWAG010000007">
    <property type="protein sequence ID" value="CAJ2505695.1"/>
    <property type="molecule type" value="Genomic_DNA"/>
</dbReference>
<gene>
    <name evidence="1" type="ORF">KHLLAP_LOCUS6163</name>
</gene>
<protein>
    <submittedName>
        <fullName evidence="1">Uu.00g130890.m01.CDS01</fullName>
    </submittedName>
</protein>
<keyword evidence="2" id="KW-1185">Reference proteome</keyword>